<evidence type="ECO:0000313" key="3">
    <source>
        <dbReference type="EMBL" id="KAK7891459.1"/>
    </source>
</evidence>
<dbReference type="GO" id="GO:0035803">
    <property type="term" value="P:egg coat formation"/>
    <property type="evidence" value="ECO:0007669"/>
    <property type="project" value="TreeGrafter"/>
</dbReference>
<gene>
    <name evidence="3" type="ORF">WMY93_023422</name>
</gene>
<dbReference type="InterPro" id="IPR055355">
    <property type="entry name" value="ZP-C"/>
</dbReference>
<dbReference type="PROSITE" id="PS51034">
    <property type="entry name" value="ZP_2"/>
    <property type="match status" value="1"/>
</dbReference>
<dbReference type="InterPro" id="IPR042235">
    <property type="entry name" value="ZP-C_dom"/>
</dbReference>
<organism evidence="3 4">
    <name type="scientific">Mugilogobius chulae</name>
    <name type="common">yellowstripe goby</name>
    <dbReference type="NCBI Taxonomy" id="88201"/>
    <lineage>
        <taxon>Eukaryota</taxon>
        <taxon>Metazoa</taxon>
        <taxon>Chordata</taxon>
        <taxon>Craniata</taxon>
        <taxon>Vertebrata</taxon>
        <taxon>Euteleostomi</taxon>
        <taxon>Actinopterygii</taxon>
        <taxon>Neopterygii</taxon>
        <taxon>Teleostei</taxon>
        <taxon>Neoteleostei</taxon>
        <taxon>Acanthomorphata</taxon>
        <taxon>Gobiaria</taxon>
        <taxon>Gobiiformes</taxon>
        <taxon>Gobioidei</taxon>
        <taxon>Gobiidae</taxon>
        <taxon>Gobionellinae</taxon>
        <taxon>Mugilogobius</taxon>
    </lineage>
</organism>
<evidence type="ECO:0000256" key="1">
    <source>
        <dbReference type="ARBA" id="ARBA00023157"/>
    </source>
</evidence>
<name>A0AAW0NGL8_9GOBI</name>
<keyword evidence="1" id="KW-1015">Disulfide bond</keyword>
<dbReference type="PANTHER" id="PTHR11576">
    <property type="entry name" value="ZONA PELLUCIDA SPERM-BINDING PROTEIN 3"/>
    <property type="match status" value="1"/>
</dbReference>
<comment type="caution">
    <text evidence="3">The sequence shown here is derived from an EMBL/GenBank/DDBJ whole genome shotgun (WGS) entry which is preliminary data.</text>
</comment>
<dbReference type="Gene3D" id="2.60.40.3210">
    <property type="entry name" value="Zona pellucida, ZP-N domain"/>
    <property type="match status" value="1"/>
</dbReference>
<dbReference type="Pfam" id="PF00100">
    <property type="entry name" value="Zona_pellucida"/>
    <property type="match status" value="1"/>
</dbReference>
<feature type="domain" description="ZP" evidence="2">
    <location>
        <begin position="1"/>
        <end position="259"/>
    </location>
</feature>
<dbReference type="GO" id="GO:0007339">
    <property type="term" value="P:binding of sperm to zona pellucida"/>
    <property type="evidence" value="ECO:0007669"/>
    <property type="project" value="TreeGrafter"/>
</dbReference>
<accession>A0AAW0NGL8</accession>
<dbReference type="GO" id="GO:0032190">
    <property type="term" value="F:acrosin binding"/>
    <property type="evidence" value="ECO:0007669"/>
    <property type="project" value="TreeGrafter"/>
</dbReference>
<evidence type="ECO:0000259" key="2">
    <source>
        <dbReference type="PROSITE" id="PS51034"/>
    </source>
</evidence>
<dbReference type="PANTHER" id="PTHR11576:SF2">
    <property type="entry name" value="ZONA PELLUCIDA SPERM-BINDING PROTEIN 3"/>
    <property type="match status" value="1"/>
</dbReference>
<proteinExistence type="predicted"/>
<dbReference type="InterPro" id="IPR001507">
    <property type="entry name" value="ZP_dom"/>
</dbReference>
<dbReference type="GO" id="GO:0031012">
    <property type="term" value="C:extracellular matrix"/>
    <property type="evidence" value="ECO:0007669"/>
    <property type="project" value="TreeGrafter"/>
</dbReference>
<dbReference type="SMART" id="SM00241">
    <property type="entry name" value="ZP"/>
    <property type="match status" value="1"/>
</dbReference>
<dbReference type="GO" id="GO:2000344">
    <property type="term" value="P:positive regulation of acrosome reaction"/>
    <property type="evidence" value="ECO:0007669"/>
    <property type="project" value="TreeGrafter"/>
</dbReference>
<evidence type="ECO:0000313" key="4">
    <source>
        <dbReference type="Proteomes" id="UP001460270"/>
    </source>
</evidence>
<protein>
    <recommendedName>
        <fullName evidence="2">ZP domain-containing protein</fullName>
    </recommendedName>
</protein>
<dbReference type="FunFam" id="2.60.40.4100:FF:000002">
    <property type="entry name" value="Zona pellucida sperm-binding protein 3"/>
    <property type="match status" value="1"/>
</dbReference>
<keyword evidence="4" id="KW-1185">Reference proteome</keyword>
<dbReference type="Gene3D" id="2.60.40.4100">
    <property type="entry name" value="Zona pellucida, ZP-C domain"/>
    <property type="match status" value="1"/>
</dbReference>
<dbReference type="Proteomes" id="UP001460270">
    <property type="component" value="Unassembled WGS sequence"/>
</dbReference>
<sequence length="643" mass="69003">MFGIGQFINPGGLTLGDCAVSAEDNKAKYSSFNMNCRAVAMTDQSFIYSYVLHYNPQMFGDPPVVRTSQAAVIVECHYQGISTRNRLTTQVHAFLHTDLFTFRRQNVSSLAIDPVWVPFSAVKAAEEFLYFSLKLMTDDWMYERPSGQYFLGDVIHIEASVMQFFHVPLRVYVDSCVATLVPDVNSSPRYAFIDNRGDTFSLSVLASQWRNKLRFQLEAFRFQGVESGQMYITCQLKATSTSLNVQDQHRACSYVNNAWREQAVVQAAVRHPTAVGQEVVQAAVGGSLVAVQEVVQAAVGGSLAAVQEVVQAVVQAAVGQQVVQVAVGVPSAVGMGQAVRLQVVVQVVVGDPTAVGQAVGQAVQQAAVGVPTEVEQAVEQEVVQVAVEDLMVGPHQPMVVVQVVGHGQRRRLGLAARLMEVDQPVGQVEDLMVVEQAVGPGHLMAVGEAVGLVQAQGLAHPMAVVQVDLGGVAVAGQMQHSGPSIRLVGLGQALGLEQEQELDQVQDQGQVGQALGQAGQMQGPGQDISLDQAGHLGQAVDLEHQVQALGQAVGLGHHREEDQTQGIGRDIKLVNGIWNISAGSSGGLGISGWIRQGSFPPVIRNPHPAAARKVRDVSTQEVFEWEGEVTLGPFTIQEKEIKA</sequence>
<dbReference type="EMBL" id="JBBPFD010000017">
    <property type="protein sequence ID" value="KAK7891459.1"/>
    <property type="molecule type" value="Genomic_DNA"/>
</dbReference>
<reference evidence="4" key="1">
    <citation type="submission" date="2024-04" db="EMBL/GenBank/DDBJ databases">
        <title>Salinicola lusitanus LLJ914,a marine bacterium isolated from the Okinawa Trough.</title>
        <authorList>
            <person name="Li J."/>
        </authorList>
    </citation>
    <scope>NUCLEOTIDE SEQUENCE [LARGE SCALE GENOMIC DNA]</scope>
</reference>
<dbReference type="AlphaFoldDB" id="A0AAW0NGL8"/>